<gene>
    <name evidence="1" type="ORF">L203_103283</name>
</gene>
<keyword evidence="2" id="KW-1185">Reference proteome</keyword>
<proteinExistence type="predicted"/>
<evidence type="ECO:0000313" key="1">
    <source>
        <dbReference type="EMBL" id="WVN88084.1"/>
    </source>
</evidence>
<dbReference type="GeneID" id="91087494"/>
<evidence type="ECO:0000313" key="2">
    <source>
        <dbReference type="Proteomes" id="UP000094043"/>
    </source>
</evidence>
<reference evidence="1" key="2">
    <citation type="journal article" date="2022" name="Elife">
        <title>Obligate sexual reproduction of a homothallic fungus closely related to the Cryptococcus pathogenic species complex.</title>
        <authorList>
            <person name="Passer A.R."/>
            <person name="Clancey S.A."/>
            <person name="Shea T."/>
            <person name="David-Palma M."/>
            <person name="Averette A.F."/>
            <person name="Boekhout T."/>
            <person name="Porcel B.M."/>
            <person name="Nowrousian M."/>
            <person name="Cuomo C.A."/>
            <person name="Sun S."/>
            <person name="Heitman J."/>
            <person name="Coelho M.A."/>
        </authorList>
    </citation>
    <scope>NUCLEOTIDE SEQUENCE</scope>
    <source>
        <strain evidence="1">CBS 7841</strain>
    </source>
</reference>
<organism evidence="1 2">
    <name type="scientific">Cryptococcus depauperatus CBS 7841</name>
    <dbReference type="NCBI Taxonomy" id="1295531"/>
    <lineage>
        <taxon>Eukaryota</taxon>
        <taxon>Fungi</taxon>
        <taxon>Dikarya</taxon>
        <taxon>Basidiomycota</taxon>
        <taxon>Agaricomycotina</taxon>
        <taxon>Tremellomycetes</taxon>
        <taxon>Tremellales</taxon>
        <taxon>Cryptococcaceae</taxon>
        <taxon>Cryptococcus</taxon>
    </lineage>
</organism>
<accession>A0AAJ8JTJ6</accession>
<dbReference type="RefSeq" id="XP_066068784.1">
    <property type="nucleotide sequence ID" value="XM_066212687.1"/>
</dbReference>
<sequence length="131" mass="14718">MFVLFRIWVRRRNRQLADRLSQLGDGEGQLGKSENDVASPEMWEIEPLALQYCHVKNIDGSFSSSYSSLSLTVLVALPSPPQAPAAQDLPELVLATTAFRSSYLSEIKPIRSVDSTNRCVEHQEHWMPTAM</sequence>
<dbReference type="KEGG" id="cdep:91087494"/>
<dbReference type="AlphaFoldDB" id="A0AAJ8JTJ6"/>
<protein>
    <submittedName>
        <fullName evidence="1">Uncharacterized protein</fullName>
    </submittedName>
</protein>
<dbReference type="EMBL" id="CP143787">
    <property type="protein sequence ID" value="WVN88084.1"/>
    <property type="molecule type" value="Genomic_DNA"/>
</dbReference>
<reference evidence="1" key="3">
    <citation type="submission" date="2024-01" db="EMBL/GenBank/DDBJ databases">
        <authorList>
            <person name="Coelho M.A."/>
            <person name="David-Palma M."/>
            <person name="Shea T."/>
            <person name="Sun S."/>
            <person name="Cuomo C.A."/>
            <person name="Heitman J."/>
        </authorList>
    </citation>
    <scope>NUCLEOTIDE SEQUENCE</scope>
    <source>
        <strain evidence="1">CBS 7841</strain>
    </source>
</reference>
<reference evidence="1" key="1">
    <citation type="submission" date="2016-06" db="EMBL/GenBank/DDBJ databases">
        <authorList>
            <person name="Cuomo C."/>
            <person name="Litvintseva A."/>
            <person name="Heitman J."/>
            <person name="Chen Y."/>
            <person name="Sun S."/>
            <person name="Springer D."/>
            <person name="Dromer F."/>
            <person name="Young S."/>
            <person name="Zeng Q."/>
            <person name="Chapman S."/>
            <person name="Gujja S."/>
            <person name="Saif S."/>
            <person name="Birren B."/>
        </authorList>
    </citation>
    <scope>NUCLEOTIDE SEQUENCE</scope>
    <source>
        <strain evidence="1">CBS 7841</strain>
    </source>
</reference>
<name>A0AAJ8JTJ6_9TREE</name>
<dbReference type="Proteomes" id="UP000094043">
    <property type="component" value="Chromosome 4"/>
</dbReference>